<dbReference type="PROSITE" id="PS00216">
    <property type="entry name" value="SUGAR_TRANSPORT_1"/>
    <property type="match status" value="1"/>
</dbReference>
<dbReference type="GO" id="GO:0005886">
    <property type="term" value="C:plasma membrane"/>
    <property type="evidence" value="ECO:0007669"/>
    <property type="project" value="UniProtKB-SubCell"/>
</dbReference>
<dbReference type="InterPro" id="IPR011701">
    <property type="entry name" value="MFS"/>
</dbReference>
<evidence type="ECO:0000256" key="6">
    <source>
        <dbReference type="ARBA" id="ARBA00022989"/>
    </source>
</evidence>
<organism evidence="10 11">
    <name type="scientific">Legionella beliardensis</name>
    <dbReference type="NCBI Taxonomy" id="91822"/>
    <lineage>
        <taxon>Bacteria</taxon>
        <taxon>Pseudomonadati</taxon>
        <taxon>Pseudomonadota</taxon>
        <taxon>Gammaproteobacteria</taxon>
        <taxon>Legionellales</taxon>
        <taxon>Legionellaceae</taxon>
        <taxon>Legionella</taxon>
    </lineage>
</organism>
<dbReference type="AlphaFoldDB" id="A0A378JSG0"/>
<keyword evidence="4" id="KW-1003">Cell membrane</keyword>
<evidence type="ECO:0000256" key="8">
    <source>
        <dbReference type="RuleBase" id="RU365088"/>
    </source>
</evidence>
<dbReference type="OrthoDB" id="5670831at2"/>
<comment type="subcellular location">
    <subcellularLocation>
        <location evidence="8">Cell inner membrane</location>
        <topology evidence="8">Multi-pass membrane protein</topology>
    </subcellularLocation>
    <subcellularLocation>
        <location evidence="1">Cell membrane</location>
        <topology evidence="1">Multi-pass membrane protein</topology>
    </subcellularLocation>
</comment>
<keyword evidence="8" id="KW-0997">Cell inner membrane</keyword>
<proteinExistence type="inferred from homology"/>
<comment type="similarity">
    <text evidence="2 8">Belongs to the major facilitator superfamily. Bcr/CmlA family.</text>
</comment>
<dbReference type="PANTHER" id="PTHR42718">
    <property type="entry name" value="MAJOR FACILITATOR SUPERFAMILY MULTIDRUG TRANSPORTER MFSC"/>
    <property type="match status" value="1"/>
</dbReference>
<dbReference type="InterPro" id="IPR020846">
    <property type="entry name" value="MFS_dom"/>
</dbReference>
<evidence type="ECO:0000259" key="9">
    <source>
        <dbReference type="PROSITE" id="PS50850"/>
    </source>
</evidence>
<evidence type="ECO:0000256" key="4">
    <source>
        <dbReference type="ARBA" id="ARBA00022475"/>
    </source>
</evidence>
<evidence type="ECO:0000256" key="3">
    <source>
        <dbReference type="ARBA" id="ARBA00022448"/>
    </source>
</evidence>
<evidence type="ECO:0000256" key="1">
    <source>
        <dbReference type="ARBA" id="ARBA00004651"/>
    </source>
</evidence>
<feature type="transmembrane region" description="Helical" evidence="8">
    <location>
        <begin position="135"/>
        <end position="158"/>
    </location>
</feature>
<gene>
    <name evidence="10" type="primary">bcr_4</name>
    <name evidence="10" type="ORF">NCTC13315_02983</name>
</gene>
<dbReference type="RefSeq" id="WP_115304225.1">
    <property type="nucleotide sequence ID" value="NZ_CAAAHO010000009.1"/>
</dbReference>
<keyword evidence="5 8" id="KW-0812">Transmembrane</keyword>
<feature type="transmembrane region" description="Helical" evidence="8">
    <location>
        <begin position="12"/>
        <end position="33"/>
    </location>
</feature>
<feature type="transmembrane region" description="Helical" evidence="8">
    <location>
        <begin position="250"/>
        <end position="269"/>
    </location>
</feature>
<dbReference type="InterPro" id="IPR036259">
    <property type="entry name" value="MFS_trans_sf"/>
</dbReference>
<feature type="transmembrane region" description="Helical" evidence="8">
    <location>
        <begin position="281"/>
        <end position="303"/>
    </location>
</feature>
<dbReference type="PROSITE" id="PS50850">
    <property type="entry name" value="MFS"/>
    <property type="match status" value="1"/>
</dbReference>
<feature type="domain" description="Major facilitator superfamily (MFS) profile" evidence="9">
    <location>
        <begin position="1"/>
        <end position="397"/>
    </location>
</feature>
<feature type="transmembrane region" description="Helical" evidence="8">
    <location>
        <begin position="106"/>
        <end position="123"/>
    </location>
</feature>
<keyword evidence="6 8" id="KW-1133">Transmembrane helix</keyword>
<keyword evidence="11" id="KW-1185">Reference proteome</keyword>
<reference evidence="10 11" key="1">
    <citation type="submission" date="2018-06" db="EMBL/GenBank/DDBJ databases">
        <authorList>
            <consortium name="Pathogen Informatics"/>
            <person name="Doyle S."/>
        </authorList>
    </citation>
    <scope>NUCLEOTIDE SEQUENCE [LARGE SCALE GENOMIC DNA]</scope>
    <source>
        <strain evidence="10 11">NCTC13315</strain>
    </source>
</reference>
<dbReference type="CDD" id="cd17320">
    <property type="entry name" value="MFS_MdfA_MDR_like"/>
    <property type="match status" value="1"/>
</dbReference>
<feature type="transmembrane region" description="Helical" evidence="8">
    <location>
        <begin position="164"/>
        <end position="183"/>
    </location>
</feature>
<name>A0A378JSG0_9GAMM</name>
<dbReference type="GO" id="GO:1990961">
    <property type="term" value="P:xenobiotic detoxification by transmembrane export across the plasma membrane"/>
    <property type="evidence" value="ECO:0007669"/>
    <property type="project" value="InterPro"/>
</dbReference>
<evidence type="ECO:0000256" key="7">
    <source>
        <dbReference type="ARBA" id="ARBA00023136"/>
    </source>
</evidence>
<feature type="transmembrane region" description="Helical" evidence="8">
    <location>
        <begin position="218"/>
        <end position="244"/>
    </location>
</feature>
<keyword evidence="7 8" id="KW-0472">Membrane</keyword>
<dbReference type="Gene3D" id="1.20.1720.10">
    <property type="entry name" value="Multidrug resistance protein D"/>
    <property type="match status" value="1"/>
</dbReference>
<evidence type="ECO:0000313" key="10">
    <source>
        <dbReference type="EMBL" id="STX55612.1"/>
    </source>
</evidence>
<dbReference type="Pfam" id="PF07690">
    <property type="entry name" value="MFS_1"/>
    <property type="match status" value="1"/>
</dbReference>
<feature type="transmembrane region" description="Helical" evidence="8">
    <location>
        <begin position="369"/>
        <end position="386"/>
    </location>
</feature>
<dbReference type="PANTHER" id="PTHR42718:SF9">
    <property type="entry name" value="MAJOR FACILITATOR SUPERFAMILY MULTIDRUG TRANSPORTER MFSC"/>
    <property type="match status" value="1"/>
</dbReference>
<sequence length="397" mass="43922">MNPIRWTEKQCIWYLFPLIISISFAMDVFVPAIPAMSQFFNTRDSLMQASLYVFMLTVALGQIVLGPLAEQYGRRRITIYAAVLYFIGSLLAASASSIAMLILGRMIQAAGACGTYLICFIIVRDNFSTTVCARLFSVLGGINAMVASFAPIIGGLLIDKTHNWRSSFYFLMLLGFLMILMALKRIPNYIYPKHELSQLNVVVKSNKQILKNVYFRQYALVASVSLLALYLFCALSPGILINYLQLSPTQYGLLFGLNAITVFLTNLITARLTYSYSLEKIVCAGLLLIILSCLLMITLNYYQISVIRFMVPMFCLTFGVSLNMGTAAALALKDFKQQAGTATALLGACQFSLSGFIGVLTAHWDAKPLLLALPVLCLSALALGRIQKRNVRLLFNS</sequence>
<feature type="transmembrane region" description="Helical" evidence="8">
    <location>
        <begin position="45"/>
        <end position="65"/>
    </location>
</feature>
<dbReference type="InterPro" id="IPR005829">
    <property type="entry name" value="Sugar_transporter_CS"/>
</dbReference>
<evidence type="ECO:0000256" key="5">
    <source>
        <dbReference type="ARBA" id="ARBA00022692"/>
    </source>
</evidence>
<feature type="transmembrane region" description="Helical" evidence="8">
    <location>
        <begin position="77"/>
        <end position="100"/>
    </location>
</feature>
<feature type="transmembrane region" description="Helical" evidence="8">
    <location>
        <begin position="344"/>
        <end position="363"/>
    </location>
</feature>
<evidence type="ECO:0000256" key="2">
    <source>
        <dbReference type="ARBA" id="ARBA00006236"/>
    </source>
</evidence>
<dbReference type="SUPFAM" id="SSF103473">
    <property type="entry name" value="MFS general substrate transporter"/>
    <property type="match status" value="1"/>
</dbReference>
<dbReference type="NCBIfam" id="TIGR00710">
    <property type="entry name" value="efflux_Bcr_CflA"/>
    <property type="match status" value="1"/>
</dbReference>
<protein>
    <recommendedName>
        <fullName evidence="8">Bcr/CflA family efflux transporter</fullName>
    </recommendedName>
</protein>
<dbReference type="InterPro" id="IPR004812">
    <property type="entry name" value="Efflux_drug-R_Bcr/CmlA"/>
</dbReference>
<evidence type="ECO:0000313" key="11">
    <source>
        <dbReference type="Proteomes" id="UP000254968"/>
    </source>
</evidence>
<dbReference type="GO" id="GO:0042910">
    <property type="term" value="F:xenobiotic transmembrane transporter activity"/>
    <property type="evidence" value="ECO:0007669"/>
    <property type="project" value="InterPro"/>
</dbReference>
<keyword evidence="3 8" id="KW-0813">Transport</keyword>
<dbReference type="Proteomes" id="UP000254968">
    <property type="component" value="Unassembled WGS sequence"/>
</dbReference>
<dbReference type="EMBL" id="UGNV01000003">
    <property type="protein sequence ID" value="STX55612.1"/>
    <property type="molecule type" value="Genomic_DNA"/>
</dbReference>
<feature type="transmembrane region" description="Helical" evidence="8">
    <location>
        <begin position="309"/>
        <end position="332"/>
    </location>
</feature>
<accession>A0A378JSG0</accession>